<evidence type="ECO:0000259" key="2">
    <source>
        <dbReference type="Pfam" id="PF00122"/>
    </source>
</evidence>
<organism evidence="3 4">
    <name type="scientific">Kingdonia uniflora</name>
    <dbReference type="NCBI Taxonomy" id="39325"/>
    <lineage>
        <taxon>Eukaryota</taxon>
        <taxon>Viridiplantae</taxon>
        <taxon>Streptophyta</taxon>
        <taxon>Embryophyta</taxon>
        <taxon>Tracheophyta</taxon>
        <taxon>Spermatophyta</taxon>
        <taxon>Magnoliopsida</taxon>
        <taxon>Ranunculales</taxon>
        <taxon>Circaeasteraceae</taxon>
        <taxon>Kingdonia</taxon>
    </lineage>
</organism>
<evidence type="ECO:0000313" key="3">
    <source>
        <dbReference type="EMBL" id="KAF6158283.1"/>
    </source>
</evidence>
<dbReference type="PANTHER" id="PTHR24093">
    <property type="entry name" value="CATION TRANSPORTING ATPASE"/>
    <property type="match status" value="1"/>
</dbReference>
<dbReference type="EMBL" id="JACGCM010001227">
    <property type="protein sequence ID" value="KAF6158283.1"/>
    <property type="molecule type" value="Genomic_DNA"/>
</dbReference>
<dbReference type="OrthoDB" id="116380at2759"/>
<dbReference type="Gene3D" id="2.70.150.10">
    <property type="entry name" value="Calcium-transporting ATPase, cytoplasmic transduction domain A"/>
    <property type="match status" value="1"/>
</dbReference>
<keyword evidence="1" id="KW-0460">Magnesium</keyword>
<name>A0A7J7MTT5_9MAGN</name>
<keyword evidence="4" id="KW-1185">Reference proteome</keyword>
<dbReference type="Pfam" id="PF00122">
    <property type="entry name" value="E1-E2_ATPase"/>
    <property type="match status" value="1"/>
</dbReference>
<sequence length="176" mass="19770">MQFKDLDREKKNIFVKVTRDGYSQTVPKTDLVVGDVVHLFTRDNISADGIYIYGSMLLIDESSLTGESDPVHGRLMDTLNEGGDDETPLQVKLNGVITIIAKLDVNLSNLEYLNKVLRLEALDASTNEDISKEVKICLDGEDRHNGYYSMFYHQKEATKKDIKVGVQTFQKVLPAS</sequence>
<proteinExistence type="predicted"/>
<dbReference type="GO" id="GO:0005886">
    <property type="term" value="C:plasma membrane"/>
    <property type="evidence" value="ECO:0007669"/>
    <property type="project" value="TreeGrafter"/>
</dbReference>
<dbReference type="InterPro" id="IPR008250">
    <property type="entry name" value="ATPase_P-typ_transduc_dom_A_sf"/>
</dbReference>
<comment type="caution">
    <text evidence="3">The sequence shown here is derived from an EMBL/GenBank/DDBJ whole genome shotgun (WGS) entry which is preliminary data.</text>
</comment>
<protein>
    <recommendedName>
        <fullName evidence="2">P-type ATPase A domain-containing protein</fullName>
    </recommendedName>
</protein>
<dbReference type="Proteomes" id="UP000541444">
    <property type="component" value="Unassembled WGS sequence"/>
</dbReference>
<accession>A0A7J7MTT5</accession>
<feature type="domain" description="P-type ATPase A" evidence="2">
    <location>
        <begin position="14"/>
        <end position="77"/>
    </location>
</feature>
<dbReference type="PANTHER" id="PTHR24093:SF462">
    <property type="entry name" value="CALCIUM-TRANSPORTING ATPASE 11, PLASMA MEMBRANE-TYPE-RELATED"/>
    <property type="match status" value="1"/>
</dbReference>
<dbReference type="InterPro" id="IPR059000">
    <property type="entry name" value="ATPase_P-type_domA"/>
</dbReference>
<evidence type="ECO:0000313" key="4">
    <source>
        <dbReference type="Proteomes" id="UP000541444"/>
    </source>
</evidence>
<dbReference type="GO" id="GO:0005388">
    <property type="term" value="F:P-type calcium transporter activity"/>
    <property type="evidence" value="ECO:0007669"/>
    <property type="project" value="TreeGrafter"/>
</dbReference>
<gene>
    <name evidence="3" type="ORF">GIB67_001354</name>
</gene>
<evidence type="ECO:0000256" key="1">
    <source>
        <dbReference type="ARBA" id="ARBA00022842"/>
    </source>
</evidence>
<dbReference type="AlphaFoldDB" id="A0A7J7MTT5"/>
<reference evidence="3 4" key="1">
    <citation type="journal article" date="2020" name="IScience">
        <title>Genome Sequencing of the Endangered Kingdonia uniflora (Circaeasteraceae, Ranunculales) Reveals Potential Mechanisms of Evolutionary Specialization.</title>
        <authorList>
            <person name="Sun Y."/>
            <person name="Deng T."/>
            <person name="Zhang A."/>
            <person name="Moore M.J."/>
            <person name="Landis J.B."/>
            <person name="Lin N."/>
            <person name="Zhang H."/>
            <person name="Zhang X."/>
            <person name="Huang J."/>
            <person name="Zhang X."/>
            <person name="Sun H."/>
            <person name="Wang H."/>
        </authorList>
    </citation>
    <scope>NUCLEOTIDE SEQUENCE [LARGE SCALE GENOMIC DNA]</scope>
    <source>
        <strain evidence="3">TB1705</strain>
        <tissue evidence="3">Leaf</tissue>
    </source>
</reference>
<dbReference type="SUPFAM" id="SSF81653">
    <property type="entry name" value="Calcium ATPase, transduction domain A"/>
    <property type="match status" value="1"/>
</dbReference>